<feature type="compositionally biased region" description="Basic and acidic residues" evidence="1">
    <location>
        <begin position="96"/>
        <end position="113"/>
    </location>
</feature>
<name>A0A6J6PKK2_9ZZZZ</name>
<proteinExistence type="predicted"/>
<sequence length="295" mass="30939">MDAAELAPGHRQVARLGGAHREDDGVVALGQLGTGQLAAHVDAGPEDGALATHLVQTPVEVLLLHLELGDAVAHQPADLVGPLVDGDRVTGPGELLSRRETGRAGADDRDRATGEPLGRLGPHEAGLPRLVDDRDLDVLDGDRVLVDAQHAGRLARRRTEATGELREVVGRVQALDGTLPVVAPDQVVPLRDDVAQRATLVAERDAAVHAPAGLRRDDREQRAADPVGVDLVPVADALLDGAAGRDLAALLQEALRVSHGAPPSSRGRSRCRRARLPRPSPWPPGRSGSHGASPR</sequence>
<protein>
    <submittedName>
        <fullName evidence="2">Unannotated protein</fullName>
    </submittedName>
</protein>
<reference evidence="2" key="1">
    <citation type="submission" date="2020-05" db="EMBL/GenBank/DDBJ databases">
        <authorList>
            <person name="Chiriac C."/>
            <person name="Salcher M."/>
            <person name="Ghai R."/>
            <person name="Kavagutti S V."/>
        </authorList>
    </citation>
    <scope>NUCLEOTIDE SEQUENCE</scope>
</reference>
<evidence type="ECO:0000256" key="1">
    <source>
        <dbReference type="SAM" id="MobiDB-lite"/>
    </source>
</evidence>
<feature type="compositionally biased region" description="Basic residues" evidence="1">
    <location>
        <begin position="267"/>
        <end position="276"/>
    </location>
</feature>
<dbReference type="AlphaFoldDB" id="A0A6J6PKK2"/>
<feature type="region of interest" description="Disordered" evidence="1">
    <location>
        <begin position="258"/>
        <end position="295"/>
    </location>
</feature>
<organism evidence="2">
    <name type="scientific">freshwater metagenome</name>
    <dbReference type="NCBI Taxonomy" id="449393"/>
    <lineage>
        <taxon>unclassified sequences</taxon>
        <taxon>metagenomes</taxon>
        <taxon>ecological metagenomes</taxon>
    </lineage>
</organism>
<accession>A0A6J6PKK2</accession>
<gene>
    <name evidence="2" type="ORF">UFOPK2579_00713</name>
</gene>
<feature type="compositionally biased region" description="Low complexity" evidence="1">
    <location>
        <begin position="285"/>
        <end position="295"/>
    </location>
</feature>
<evidence type="ECO:0000313" key="2">
    <source>
        <dbReference type="EMBL" id="CAB4696754.1"/>
    </source>
</evidence>
<feature type="region of interest" description="Disordered" evidence="1">
    <location>
        <begin position="84"/>
        <end position="126"/>
    </location>
</feature>
<dbReference type="EMBL" id="CAEZXR010000063">
    <property type="protein sequence ID" value="CAB4696754.1"/>
    <property type="molecule type" value="Genomic_DNA"/>
</dbReference>